<evidence type="ECO:0000256" key="1">
    <source>
        <dbReference type="SAM" id="SignalP"/>
    </source>
</evidence>
<comment type="caution">
    <text evidence="2">The sequence shown here is derived from an EMBL/GenBank/DDBJ whole genome shotgun (WGS) entry which is preliminary data.</text>
</comment>
<evidence type="ECO:0008006" key="4">
    <source>
        <dbReference type="Google" id="ProtNLM"/>
    </source>
</evidence>
<proteinExistence type="predicted"/>
<accession>A0AAD4ZAW9</accession>
<gene>
    <name evidence="2" type="ORF">L3X38_017634</name>
</gene>
<reference evidence="2 3" key="1">
    <citation type="journal article" date="2022" name="G3 (Bethesda)">
        <title>Whole-genome sequence and methylome profiling of the almond [Prunus dulcis (Mill.) D.A. Webb] cultivar 'Nonpareil'.</title>
        <authorList>
            <person name="D'Amico-Willman K.M."/>
            <person name="Ouma W.Z."/>
            <person name="Meulia T."/>
            <person name="Sideli G.M."/>
            <person name="Gradziel T.M."/>
            <person name="Fresnedo-Ramirez J."/>
        </authorList>
    </citation>
    <scope>NUCLEOTIDE SEQUENCE [LARGE SCALE GENOMIC DNA]</scope>
    <source>
        <strain evidence="2">Clone GOH B32 T37-40</strain>
    </source>
</reference>
<name>A0AAD4ZAW9_PRUDU</name>
<feature type="signal peptide" evidence="1">
    <location>
        <begin position="1"/>
        <end position="22"/>
    </location>
</feature>
<organism evidence="2 3">
    <name type="scientific">Prunus dulcis</name>
    <name type="common">Almond</name>
    <name type="synonym">Amygdalus dulcis</name>
    <dbReference type="NCBI Taxonomy" id="3755"/>
    <lineage>
        <taxon>Eukaryota</taxon>
        <taxon>Viridiplantae</taxon>
        <taxon>Streptophyta</taxon>
        <taxon>Embryophyta</taxon>
        <taxon>Tracheophyta</taxon>
        <taxon>Spermatophyta</taxon>
        <taxon>Magnoliopsida</taxon>
        <taxon>eudicotyledons</taxon>
        <taxon>Gunneridae</taxon>
        <taxon>Pentapetalae</taxon>
        <taxon>rosids</taxon>
        <taxon>fabids</taxon>
        <taxon>Rosales</taxon>
        <taxon>Rosaceae</taxon>
        <taxon>Amygdaloideae</taxon>
        <taxon>Amygdaleae</taxon>
        <taxon>Prunus</taxon>
    </lineage>
</organism>
<dbReference type="AlphaFoldDB" id="A0AAD4ZAW9"/>
<sequence>MWLKVLFFEMVLLLPLIEVGVKLWLKVTLTCYRQCPRKVHPPWSIQQIIQDIWLLNSSAVYVCFQHVFREANFMANAVAKLNHGLSSQVCWELGLPLSICSPFYFDLFGHSCPRGFVL</sequence>
<evidence type="ECO:0000313" key="2">
    <source>
        <dbReference type="EMBL" id="KAI5338363.1"/>
    </source>
</evidence>
<keyword evidence="3" id="KW-1185">Reference proteome</keyword>
<evidence type="ECO:0000313" key="3">
    <source>
        <dbReference type="Proteomes" id="UP001054821"/>
    </source>
</evidence>
<feature type="chain" id="PRO_5042291469" description="RNase H type-1 domain-containing protein" evidence="1">
    <location>
        <begin position="23"/>
        <end position="118"/>
    </location>
</feature>
<dbReference type="EMBL" id="JAJFAZ020000003">
    <property type="protein sequence ID" value="KAI5338363.1"/>
    <property type="molecule type" value="Genomic_DNA"/>
</dbReference>
<dbReference type="Proteomes" id="UP001054821">
    <property type="component" value="Chromosome 3"/>
</dbReference>
<protein>
    <recommendedName>
        <fullName evidence="4">RNase H type-1 domain-containing protein</fullName>
    </recommendedName>
</protein>
<keyword evidence="1" id="KW-0732">Signal</keyword>